<dbReference type="RefSeq" id="WP_133627903.1">
    <property type="nucleotide sequence ID" value="NZ_SOAZ01000008.1"/>
</dbReference>
<reference evidence="2 3" key="1">
    <citation type="submission" date="2019-03" db="EMBL/GenBank/DDBJ databases">
        <title>Genomic Encyclopedia of Type Strains, Phase IV (KMG-IV): sequencing the most valuable type-strain genomes for metagenomic binning, comparative biology and taxonomic classification.</title>
        <authorList>
            <person name="Goeker M."/>
        </authorList>
    </citation>
    <scope>NUCLEOTIDE SEQUENCE [LARGE SCALE GENOMIC DNA]</scope>
    <source>
        <strain evidence="2 3">DSM 24455</strain>
    </source>
</reference>
<dbReference type="InterPro" id="IPR036291">
    <property type="entry name" value="NAD(P)-bd_dom_sf"/>
</dbReference>
<proteinExistence type="predicted"/>
<evidence type="ECO:0000313" key="2">
    <source>
        <dbReference type="EMBL" id="TDT61161.1"/>
    </source>
</evidence>
<dbReference type="PANTHER" id="PTHR43128:SF16">
    <property type="entry name" value="L-LACTATE DEHYDROGENASE"/>
    <property type="match status" value="1"/>
</dbReference>
<dbReference type="EMBL" id="SOAZ01000008">
    <property type="protein sequence ID" value="TDT61161.1"/>
    <property type="molecule type" value="Genomic_DNA"/>
</dbReference>
<accession>A0A4R7KPW6</accession>
<dbReference type="AlphaFoldDB" id="A0A4R7KPW6"/>
<dbReference type="Proteomes" id="UP000295325">
    <property type="component" value="Unassembled WGS sequence"/>
</dbReference>
<name>A0A4R7KPW6_9CLOT</name>
<dbReference type="GO" id="GO:0004459">
    <property type="term" value="F:L-lactate dehydrogenase (NAD+) activity"/>
    <property type="evidence" value="ECO:0007669"/>
    <property type="project" value="TreeGrafter"/>
</dbReference>
<evidence type="ECO:0000313" key="3">
    <source>
        <dbReference type="Proteomes" id="UP000295325"/>
    </source>
</evidence>
<dbReference type="InterPro" id="IPR001236">
    <property type="entry name" value="Lactate/malate_DH_N"/>
</dbReference>
<feature type="domain" description="Lactate/malate dehydrogenase N-terminal" evidence="1">
    <location>
        <begin position="114"/>
        <end position="256"/>
    </location>
</feature>
<dbReference type="PANTHER" id="PTHR43128">
    <property type="entry name" value="L-2-HYDROXYCARBOXYLATE DEHYDROGENASE (NAD(P)(+))"/>
    <property type="match status" value="1"/>
</dbReference>
<dbReference type="OrthoDB" id="1704578at2"/>
<dbReference type="GO" id="GO:0006089">
    <property type="term" value="P:lactate metabolic process"/>
    <property type="evidence" value="ECO:0007669"/>
    <property type="project" value="TreeGrafter"/>
</dbReference>
<dbReference type="Pfam" id="PF00056">
    <property type="entry name" value="Ldh_1_N"/>
    <property type="match status" value="1"/>
</dbReference>
<keyword evidence="3" id="KW-1185">Reference proteome</keyword>
<dbReference type="SUPFAM" id="SSF51735">
    <property type="entry name" value="NAD(P)-binding Rossmann-fold domains"/>
    <property type="match status" value="1"/>
</dbReference>
<organism evidence="2 3">
    <name type="scientific">Fonticella tunisiensis</name>
    <dbReference type="NCBI Taxonomy" id="1096341"/>
    <lineage>
        <taxon>Bacteria</taxon>
        <taxon>Bacillati</taxon>
        <taxon>Bacillota</taxon>
        <taxon>Clostridia</taxon>
        <taxon>Eubacteriales</taxon>
        <taxon>Clostridiaceae</taxon>
        <taxon>Fonticella</taxon>
    </lineage>
</organism>
<dbReference type="Gene3D" id="3.40.50.720">
    <property type="entry name" value="NAD(P)-binding Rossmann-like Domain"/>
    <property type="match status" value="1"/>
</dbReference>
<protein>
    <submittedName>
        <fullName evidence="2">Malate/lactate dehydrogenase</fullName>
    </submittedName>
</protein>
<evidence type="ECO:0000259" key="1">
    <source>
        <dbReference type="Pfam" id="PF00056"/>
    </source>
</evidence>
<sequence>MYYYSFNKHVFISNKKYDDFHRISEDEARISEGYIYALMDLDALTSRRSFVITDPSLLYIESEGVELLKAAPESAVNVPSWIIERINFRKVIALNKNYPGWEDVTKTSFPDKWRVNIAGLGDVGGMLITGLRLLGGDCISSIGIYDIDINKVNRWEREVSQILPAFHSEPMPSVIKIDEDDIFNCDMFIFCVSRGVPPIGEEGMDVRMAQFKGNSKIINYYAKKARNYAFKGIFAVVSDPVDLLCKSAFLSSNTDKSGKLDFMGLAPDQIRGYGLGVMNARAAYFAQKEPELEHFLHEGRVFGPHGDGLIVADSIRNYNHELSIYLTEKTKKANLEIRKAGHKPYIAPALSSGSLSLLATIRGEWHYSATFLGGVFMGAKNRLTSKGTELERLDIPDALFERIKLAYETLAGIL</sequence>
<comment type="caution">
    <text evidence="2">The sequence shown here is derived from an EMBL/GenBank/DDBJ whole genome shotgun (WGS) entry which is preliminary data.</text>
</comment>
<gene>
    <name evidence="2" type="ORF">EDD71_10859</name>
</gene>